<keyword evidence="2" id="KW-1185">Reference proteome</keyword>
<name>A0A432XAR3_9GAMM</name>
<evidence type="ECO:0000313" key="1">
    <source>
        <dbReference type="EMBL" id="RUO45813.1"/>
    </source>
</evidence>
<gene>
    <name evidence="1" type="ORF">CWE21_13320</name>
</gene>
<protein>
    <submittedName>
        <fullName evidence="1">Uncharacterized protein</fullName>
    </submittedName>
</protein>
<proteinExistence type="predicted"/>
<organism evidence="1 2">
    <name type="scientific">Pseudidiomarina aquimaris</name>
    <dbReference type="NCBI Taxonomy" id="641841"/>
    <lineage>
        <taxon>Bacteria</taxon>
        <taxon>Pseudomonadati</taxon>
        <taxon>Pseudomonadota</taxon>
        <taxon>Gammaproteobacteria</taxon>
        <taxon>Alteromonadales</taxon>
        <taxon>Idiomarinaceae</taxon>
        <taxon>Pseudidiomarina</taxon>
    </lineage>
</organism>
<sequence>MISSLIALVSFMSIADAHATIAELEECGIAIDYYIGGKAEDSIELTIKVDQSKLHRLDSGCEPCERVSWVSISDATTNTWTIVHVENGMAEMVWANSLEQARRYVIDFKLDNVGSADSKGRSKEDFSINISELIGAAK</sequence>
<dbReference type="AlphaFoldDB" id="A0A432XAR3"/>
<reference evidence="2" key="1">
    <citation type="journal article" date="2018" name="Front. Microbiol.">
        <title>Genome-Based Analysis Reveals the Taxonomy and Diversity of the Family Idiomarinaceae.</title>
        <authorList>
            <person name="Liu Y."/>
            <person name="Lai Q."/>
            <person name="Shao Z."/>
        </authorList>
    </citation>
    <scope>NUCLEOTIDE SEQUENCE [LARGE SCALE GENOMIC DNA]</scope>
    <source>
        <strain evidence="2">SW15</strain>
    </source>
</reference>
<accession>A0A432XAR3</accession>
<dbReference type="Proteomes" id="UP000286678">
    <property type="component" value="Unassembled WGS sequence"/>
</dbReference>
<comment type="caution">
    <text evidence="1">The sequence shown here is derived from an EMBL/GenBank/DDBJ whole genome shotgun (WGS) entry which is preliminary data.</text>
</comment>
<evidence type="ECO:0000313" key="2">
    <source>
        <dbReference type="Proteomes" id="UP000286678"/>
    </source>
</evidence>
<dbReference type="EMBL" id="PIPT01000017">
    <property type="protein sequence ID" value="RUO45813.1"/>
    <property type="molecule type" value="Genomic_DNA"/>
</dbReference>